<keyword evidence="7 10" id="KW-0411">Iron-sulfur</keyword>
<protein>
    <recommendedName>
        <fullName evidence="10">L-serine dehydratase</fullName>
        <ecNumber evidence="10">4.3.1.17</ecNumber>
    </recommendedName>
</protein>
<evidence type="ECO:0000256" key="5">
    <source>
        <dbReference type="ARBA" id="ARBA00022723"/>
    </source>
</evidence>
<keyword evidence="13" id="KW-1185">Reference proteome</keyword>
<keyword evidence="4 10" id="KW-0004">4Fe-4S</keyword>
<keyword evidence="6 10" id="KW-0408">Iron</keyword>
<dbReference type="NCBIfam" id="TIGR00719">
    <property type="entry name" value="sda_beta"/>
    <property type="match status" value="1"/>
</dbReference>
<dbReference type="Gene3D" id="3.30.70.260">
    <property type="match status" value="1"/>
</dbReference>
<evidence type="ECO:0000259" key="11">
    <source>
        <dbReference type="Pfam" id="PF03315"/>
    </source>
</evidence>
<dbReference type="InterPro" id="IPR004643">
    <property type="entry name" value="Fe-S_L-Ser_bsu"/>
</dbReference>
<evidence type="ECO:0000256" key="7">
    <source>
        <dbReference type="ARBA" id="ARBA00023014"/>
    </source>
</evidence>
<feature type="domain" description="Serine dehydratase beta chain" evidence="11">
    <location>
        <begin position="10"/>
        <end position="85"/>
    </location>
</feature>
<dbReference type="InterPro" id="IPR045865">
    <property type="entry name" value="ACT-like_dom_sf"/>
</dbReference>
<dbReference type="PANTHER" id="PTHR30182">
    <property type="entry name" value="L-SERINE DEHYDRATASE"/>
    <property type="match status" value="1"/>
</dbReference>
<dbReference type="SUPFAM" id="SSF55021">
    <property type="entry name" value="ACT-like"/>
    <property type="match status" value="1"/>
</dbReference>
<organism evidence="12 13">
    <name type="scientific">Fervidobacterium thailandense</name>
    <dbReference type="NCBI Taxonomy" id="1008305"/>
    <lineage>
        <taxon>Bacteria</taxon>
        <taxon>Thermotogati</taxon>
        <taxon>Thermotogota</taxon>
        <taxon>Thermotogae</taxon>
        <taxon>Thermotogales</taxon>
        <taxon>Fervidobacteriaceae</taxon>
        <taxon>Fervidobacterium</taxon>
    </lineage>
</organism>
<evidence type="ECO:0000256" key="4">
    <source>
        <dbReference type="ARBA" id="ARBA00022485"/>
    </source>
</evidence>
<dbReference type="PANTHER" id="PTHR30182:SF12">
    <property type="entry name" value="L-SERINE DEHYDRATASE, BETA CHAIN-RELATED"/>
    <property type="match status" value="1"/>
</dbReference>
<evidence type="ECO:0000256" key="3">
    <source>
        <dbReference type="ARBA" id="ARBA00022432"/>
    </source>
</evidence>
<keyword evidence="3 10" id="KW-0312">Gluconeogenesis</keyword>
<gene>
    <name evidence="12" type="ORF">A4H02_04165</name>
</gene>
<proteinExistence type="inferred from homology"/>
<evidence type="ECO:0000256" key="9">
    <source>
        <dbReference type="ARBA" id="ARBA00049406"/>
    </source>
</evidence>
<evidence type="ECO:0000256" key="6">
    <source>
        <dbReference type="ARBA" id="ARBA00023004"/>
    </source>
</evidence>
<evidence type="ECO:0000313" key="13">
    <source>
        <dbReference type="Proteomes" id="UP000094570"/>
    </source>
</evidence>
<evidence type="ECO:0000256" key="8">
    <source>
        <dbReference type="ARBA" id="ARBA00023239"/>
    </source>
</evidence>
<dbReference type="GO" id="GO:0046872">
    <property type="term" value="F:metal ion binding"/>
    <property type="evidence" value="ECO:0007669"/>
    <property type="project" value="UniProtKB-KW"/>
</dbReference>
<accession>A0A1E3G3I2</accession>
<keyword evidence="8 10" id="KW-0456">Lyase</keyword>
<name>A0A1E3G3I2_9BACT</name>
<dbReference type="OrthoDB" id="9813137at2"/>
<dbReference type="EMBL" id="LWAF01000004">
    <property type="protein sequence ID" value="ODN30730.1"/>
    <property type="molecule type" value="Genomic_DNA"/>
</dbReference>
<evidence type="ECO:0000256" key="10">
    <source>
        <dbReference type="RuleBase" id="RU366059"/>
    </source>
</evidence>
<evidence type="ECO:0000256" key="1">
    <source>
        <dbReference type="ARBA" id="ARBA00001966"/>
    </source>
</evidence>
<dbReference type="Proteomes" id="UP000094570">
    <property type="component" value="Unassembled WGS sequence"/>
</dbReference>
<comment type="caution">
    <text evidence="12">The sequence shown here is derived from an EMBL/GenBank/DDBJ whole genome shotgun (WGS) entry which is preliminary data.</text>
</comment>
<comment type="similarity">
    <text evidence="2 10">Belongs to the iron-sulfur dependent L-serine dehydratase family.</text>
</comment>
<dbReference type="InterPro" id="IPR051318">
    <property type="entry name" value="Fe-S_L-Ser"/>
</dbReference>
<dbReference type="STRING" id="1008305.A4H02_04165"/>
<dbReference type="RefSeq" id="WP_069292907.1">
    <property type="nucleotide sequence ID" value="NZ_CP140110.1"/>
</dbReference>
<evidence type="ECO:0000256" key="2">
    <source>
        <dbReference type="ARBA" id="ARBA00008636"/>
    </source>
</evidence>
<dbReference type="InterPro" id="IPR005131">
    <property type="entry name" value="Ser_deHydtase_bsu"/>
</dbReference>
<keyword evidence="5 10" id="KW-0479">Metal-binding</keyword>
<dbReference type="AlphaFoldDB" id="A0A1E3G3I2"/>
<evidence type="ECO:0000313" key="12">
    <source>
        <dbReference type="EMBL" id="ODN30730.1"/>
    </source>
</evidence>
<comment type="cofactor">
    <cofactor evidence="1 10">
        <name>[4Fe-4S] cluster</name>
        <dbReference type="ChEBI" id="CHEBI:49883"/>
    </cofactor>
</comment>
<sequence>MGLLEVAGPVMVGPSSSHTLGALKIARFVYKLMGIPQEVTFVLHGSFALTYKGHGTDRALLAGIVGLKPDDTRVKDAFNIAQSQGLKFSIEISDLGDVHPNTVLVKAKRGAIYNEVRGSSIGGGAIKINQINGVDCDLSGEFPTLVILNKDLPGALRGILECITYNIANVYLRRVNALEGLALTIIELDSNVDDETLERLRANKYVLEIYNVKSEEGEDVGVQ</sequence>
<dbReference type="GO" id="GO:0051539">
    <property type="term" value="F:4 iron, 4 sulfur cluster binding"/>
    <property type="evidence" value="ECO:0007669"/>
    <property type="project" value="UniProtKB-UniRule"/>
</dbReference>
<dbReference type="PIRSF" id="PIRSF036692">
    <property type="entry name" value="SDH_B"/>
    <property type="match status" value="1"/>
</dbReference>
<comment type="catalytic activity">
    <reaction evidence="9 10">
        <text>L-serine = pyruvate + NH4(+)</text>
        <dbReference type="Rhea" id="RHEA:19169"/>
        <dbReference type="ChEBI" id="CHEBI:15361"/>
        <dbReference type="ChEBI" id="CHEBI:28938"/>
        <dbReference type="ChEBI" id="CHEBI:33384"/>
        <dbReference type="EC" id="4.3.1.17"/>
    </reaction>
</comment>
<dbReference type="EC" id="4.3.1.17" evidence="10"/>
<reference evidence="13" key="1">
    <citation type="submission" date="2016-04" db="EMBL/GenBank/DDBJ databases">
        <title>The genome sequence project of a novel Fervidobacterium isolate from a hot spring in Thailand.</title>
        <authorList>
            <person name="Gonzalez J.M."/>
            <person name="Cuecas A."/>
            <person name="Kanoksilapatham W."/>
        </authorList>
    </citation>
    <scope>NUCLEOTIDE SEQUENCE [LARGE SCALE GENOMIC DNA]</scope>
    <source>
        <strain evidence="13">FC2004</strain>
    </source>
</reference>
<dbReference type="InterPro" id="IPR029009">
    <property type="entry name" value="ASB_dom_sf"/>
</dbReference>
<dbReference type="Pfam" id="PF03315">
    <property type="entry name" value="SDH_beta"/>
    <property type="match status" value="1"/>
</dbReference>
<dbReference type="GO" id="GO:0006094">
    <property type="term" value="P:gluconeogenesis"/>
    <property type="evidence" value="ECO:0007669"/>
    <property type="project" value="UniProtKB-KW"/>
</dbReference>
<dbReference type="GO" id="GO:0003941">
    <property type="term" value="F:L-serine ammonia-lyase activity"/>
    <property type="evidence" value="ECO:0007669"/>
    <property type="project" value="UniProtKB-UniRule"/>
</dbReference>
<dbReference type="SUPFAM" id="SSF143548">
    <property type="entry name" value="Serine metabolism enzymes domain"/>
    <property type="match status" value="1"/>
</dbReference>
<dbReference type="Gene3D" id="3.30.1330.90">
    <property type="entry name" value="D-3-phosphoglycerate dehydrogenase, domain 3"/>
    <property type="match status" value="1"/>
</dbReference>